<dbReference type="OrthoDB" id="197676at2759"/>
<accession>A0A1I7SU91</accession>
<feature type="compositionally biased region" description="Polar residues" evidence="1">
    <location>
        <begin position="1"/>
        <end position="27"/>
    </location>
</feature>
<dbReference type="Pfam" id="PF02037">
    <property type="entry name" value="SAP"/>
    <property type="match status" value="1"/>
</dbReference>
<dbReference type="WBParaSite" id="BXY_1661300.1">
    <property type="protein sequence ID" value="BXY_1661300.1"/>
    <property type="gene ID" value="BXY_1661300"/>
</dbReference>
<feature type="region of interest" description="Disordered" evidence="1">
    <location>
        <begin position="54"/>
        <end position="75"/>
    </location>
</feature>
<name>A0A1I7SU91_BURXY</name>
<dbReference type="EMBL" id="CAJFDI010000003">
    <property type="protein sequence ID" value="CAD5220926.1"/>
    <property type="molecule type" value="Genomic_DNA"/>
</dbReference>
<dbReference type="SMR" id="A0A1I7SU91"/>
<feature type="domain" description="SAP" evidence="2">
    <location>
        <begin position="233"/>
        <end position="267"/>
    </location>
</feature>
<dbReference type="InterPro" id="IPR036361">
    <property type="entry name" value="SAP_dom_sf"/>
</dbReference>
<evidence type="ECO:0000259" key="2">
    <source>
        <dbReference type="PROSITE" id="PS50800"/>
    </source>
</evidence>
<protein>
    <submittedName>
        <fullName evidence="3">(pine wood nematode) hypothetical protein</fullName>
    </submittedName>
    <submittedName>
        <fullName evidence="7">SAP domain-containing protein</fullName>
    </submittedName>
</protein>
<feature type="region of interest" description="Disordered" evidence="1">
    <location>
        <begin position="1"/>
        <end position="42"/>
    </location>
</feature>
<dbReference type="EMBL" id="CAJFCV020000003">
    <property type="protein sequence ID" value="CAG9107425.1"/>
    <property type="molecule type" value="Genomic_DNA"/>
</dbReference>
<feature type="region of interest" description="Disordered" evidence="1">
    <location>
        <begin position="163"/>
        <end position="207"/>
    </location>
</feature>
<keyword evidence="6" id="KW-1185">Reference proteome</keyword>
<feature type="compositionally biased region" description="Low complexity" evidence="1">
    <location>
        <begin position="56"/>
        <end position="75"/>
    </location>
</feature>
<feature type="region of interest" description="Disordered" evidence="1">
    <location>
        <begin position="658"/>
        <end position="687"/>
    </location>
</feature>
<feature type="compositionally biased region" description="Basic residues" evidence="1">
    <location>
        <begin position="619"/>
        <end position="634"/>
    </location>
</feature>
<reference evidence="4" key="2">
    <citation type="submission" date="2020-08" db="EMBL/GenBank/DDBJ databases">
        <authorList>
            <person name="Kikuchi T."/>
        </authorList>
    </citation>
    <scope>NUCLEOTIDE SEQUENCE</scope>
    <source>
        <strain evidence="3">Ka4C1</strain>
    </source>
</reference>
<evidence type="ECO:0000313" key="5">
    <source>
        <dbReference type="Proteomes" id="UP000095284"/>
    </source>
</evidence>
<dbReference type="PROSITE" id="PS50800">
    <property type="entry name" value="SAP"/>
    <property type="match status" value="1"/>
</dbReference>
<evidence type="ECO:0000313" key="7">
    <source>
        <dbReference type="WBParaSite" id="BXY_1661300.1"/>
    </source>
</evidence>
<dbReference type="Gene3D" id="1.10.720.30">
    <property type="entry name" value="SAP domain"/>
    <property type="match status" value="1"/>
</dbReference>
<dbReference type="AlphaFoldDB" id="A0A1I7SU91"/>
<dbReference type="SMART" id="SM00513">
    <property type="entry name" value="SAP"/>
    <property type="match status" value="1"/>
</dbReference>
<feature type="region of interest" description="Disordered" evidence="1">
    <location>
        <begin position="608"/>
        <end position="637"/>
    </location>
</feature>
<dbReference type="SUPFAM" id="SSF68906">
    <property type="entry name" value="SAP domain"/>
    <property type="match status" value="1"/>
</dbReference>
<gene>
    <name evidence="3" type="ORF">BXYJ_LOCUS6422</name>
</gene>
<proteinExistence type="predicted"/>
<dbReference type="Proteomes" id="UP000582659">
    <property type="component" value="Unassembled WGS sequence"/>
</dbReference>
<evidence type="ECO:0000313" key="6">
    <source>
        <dbReference type="Proteomes" id="UP000659654"/>
    </source>
</evidence>
<dbReference type="InterPro" id="IPR003034">
    <property type="entry name" value="SAP_dom"/>
</dbReference>
<evidence type="ECO:0000313" key="3">
    <source>
        <dbReference type="EMBL" id="CAD5220926.1"/>
    </source>
</evidence>
<organism evidence="5 7">
    <name type="scientific">Bursaphelenchus xylophilus</name>
    <name type="common">Pinewood nematode worm</name>
    <name type="synonym">Aphelenchoides xylophilus</name>
    <dbReference type="NCBI Taxonomy" id="6326"/>
    <lineage>
        <taxon>Eukaryota</taxon>
        <taxon>Metazoa</taxon>
        <taxon>Ecdysozoa</taxon>
        <taxon>Nematoda</taxon>
        <taxon>Chromadorea</taxon>
        <taxon>Rhabditida</taxon>
        <taxon>Tylenchina</taxon>
        <taxon>Tylenchomorpha</taxon>
        <taxon>Aphelenchoidea</taxon>
        <taxon>Aphelenchoididae</taxon>
        <taxon>Bursaphelenchus</taxon>
    </lineage>
</organism>
<dbReference type="Proteomes" id="UP000095284">
    <property type="component" value="Unplaced"/>
</dbReference>
<evidence type="ECO:0000313" key="4">
    <source>
        <dbReference type="EMBL" id="CAG9107425.1"/>
    </source>
</evidence>
<reference evidence="7" key="1">
    <citation type="submission" date="2016-11" db="UniProtKB">
        <authorList>
            <consortium name="WormBaseParasite"/>
        </authorList>
    </citation>
    <scope>IDENTIFICATION</scope>
</reference>
<dbReference type="Proteomes" id="UP000659654">
    <property type="component" value="Unassembled WGS sequence"/>
</dbReference>
<sequence length="883" mass="100194">MAVDPTWTQTPLSSVDSTMSDLLTGSFSPEMEEKHFRRRSSTQFDQTYIHSHPQYSVQGSTSTPSSVGPSSGSASPLDHCIQHSNDFCNFTSTFDPMDCSWSEKSFANDPHYYSSPSFNETSTLKRPYSSHPPSHFSMHTVIADPSDMNAVKAASPFVHNYSDNIISNSEPSPKKKKEANPATKKKVKKVESKGENPQTKPQAKSVVSAITKRRLKNRKIKSDDDSDDFKLPLAELTVEDLKVICRRHNFAISGTKADLFRRLQPIEDQLDIIGILMDAINEEENNAIEEVREVPTTPKIKEKTNKFDVAISDYLMQNQKQIENKQKTSSCSACSCSASSTTKTFLLSNKANRPQMMHSVIKLPPPSNNGATFSYAQMGSGGQFTLECSDLNTTQYVHATVSRSECGSCEDELKLTEAKCTVDELKDVTKSLPQAQDLSDKPLVTAQMLSQHEKLIALQQKKIQDLVQALQHSQKALYCQQKLLETAKKCSKVDPIESLQDNEKQHLQQSANLKNLQTIEQKISSNQRKLTRKEFEIQEEIHIAQAVEDVVRLLKTNRKTALLIVQLIHKFQCDRMKDTKEIIRVDVRPKEVKQTPEKSAEVVVIDESEDDIAKESEKKKKSKVTKPKKPKTIIKKSTNKDKNFAAVMEDIFQTVISDNGNADSESEEKKEPEESTEVVTPEESYSNQMTAPEYHPIYCNVSNSVYHPEEIKVYHSNQFSVPTPDVTYSNQPVIIYNNYEYVPRNEVQVNHPPVIHPPRSQPSPEENYNYEKESYLMKLAEKRRTLCQQLEQIDMQEREMNNPFNEYVESSEDFQQLNELCVYDFETNGNHTDFDDIMDLIKNGEKNKPPVDDSECVQATNAIYQDLMLTDNQFQGFPPEVSL</sequence>
<evidence type="ECO:0000256" key="1">
    <source>
        <dbReference type="SAM" id="MobiDB-lite"/>
    </source>
</evidence>